<feature type="compositionally biased region" description="Basic and acidic residues" evidence="2">
    <location>
        <begin position="427"/>
        <end position="439"/>
    </location>
</feature>
<comment type="caution">
    <text evidence="5">The sequence shown here is derived from an EMBL/GenBank/DDBJ whole genome shotgun (WGS) entry which is preliminary data.</text>
</comment>
<gene>
    <name evidence="5" type="ORF">GCM10008983_02200</name>
</gene>
<reference evidence="5 6" key="1">
    <citation type="journal article" date="2019" name="Int. J. Syst. Evol. Microbiol.">
        <title>The Global Catalogue of Microorganisms (GCM) 10K type strain sequencing project: providing services to taxonomists for standard genome sequencing and annotation.</title>
        <authorList>
            <consortium name="The Broad Institute Genomics Platform"/>
            <consortium name="The Broad Institute Genome Sequencing Center for Infectious Disease"/>
            <person name="Wu L."/>
            <person name="Ma J."/>
        </authorList>
    </citation>
    <scope>NUCLEOTIDE SEQUENCE [LARGE SCALE GENOMIC DNA]</scope>
    <source>
        <strain evidence="5 6">JCM 12149</strain>
    </source>
</reference>
<sequence length="450" mass="52262">MYDIGKIVPIDGYRVILEKELPADFSNALTHLYQPLIGIRAMALYMTLLNDIEMHLDSTVQTHHTLMNYMNMPLDDLYRARLKLEGIGLLKTFQEQMDDYNTYTYELHPPFAPSRFFADDMLAQLLYHHIGQAKFDKLKDHYVKRPYNNKGVNMTASFHDVFQTITPDSKTQGSEPDALNEESSDWVGEPDFSWMEQMLQQRMIPKDQVLTQSNRQLIAQMMSVYDLPDYEVEKAVLWALTEDNKLNRSEFKDACHDLFKNHQGTVRLTEKQPDTTSAETVQQFETKEDQLIAELERITPKQLLEDLSNGGQASSQDLKVIREVMTTQGLPSPVMNVLIHYVLLQSNMKLSKAYMETIASHWSRANLQTAKEAMRFAKHEKMQHQERKNRKKSGRKSTSNDVVPDWFTERKKKQQDTGSETVQQHTTSDDEWHETEQLLKKFSGKRNSQS</sequence>
<dbReference type="InterPro" id="IPR006343">
    <property type="entry name" value="DnaB/C_C"/>
</dbReference>
<evidence type="ECO:0000256" key="2">
    <source>
        <dbReference type="SAM" id="MobiDB-lite"/>
    </source>
</evidence>
<organism evidence="5 6">
    <name type="scientific">Lentibacillus halophilus</name>
    <dbReference type="NCBI Taxonomy" id="295065"/>
    <lineage>
        <taxon>Bacteria</taxon>
        <taxon>Bacillati</taxon>
        <taxon>Bacillota</taxon>
        <taxon>Bacilli</taxon>
        <taxon>Bacillales</taxon>
        <taxon>Bacillaceae</taxon>
        <taxon>Lentibacillus</taxon>
    </lineage>
</organism>
<feature type="domain" description="Replicative helicase loading/DNA remodeling protein DnaB N-terminal winged helix" evidence="4">
    <location>
        <begin position="9"/>
        <end position="231"/>
    </location>
</feature>
<proteinExistence type="inferred from homology"/>
<accession>A0ABN0Z1Y7</accession>
<evidence type="ECO:0000259" key="3">
    <source>
        <dbReference type="Pfam" id="PF07261"/>
    </source>
</evidence>
<feature type="domain" description="DnaB/C C-terminal" evidence="3">
    <location>
        <begin position="309"/>
        <end position="375"/>
    </location>
</feature>
<evidence type="ECO:0000259" key="4">
    <source>
        <dbReference type="Pfam" id="PF25888"/>
    </source>
</evidence>
<evidence type="ECO:0000256" key="1">
    <source>
        <dbReference type="ARBA" id="ARBA00093462"/>
    </source>
</evidence>
<dbReference type="Pfam" id="PF25888">
    <property type="entry name" value="WHD_DnaB"/>
    <property type="match status" value="1"/>
</dbReference>
<dbReference type="EMBL" id="BAAADM010000005">
    <property type="protein sequence ID" value="GAA0429410.1"/>
    <property type="molecule type" value="Genomic_DNA"/>
</dbReference>
<evidence type="ECO:0000313" key="6">
    <source>
        <dbReference type="Proteomes" id="UP001501459"/>
    </source>
</evidence>
<comment type="similarity">
    <text evidence="1">Belongs to the DnaB/DnaD family.</text>
</comment>
<dbReference type="Pfam" id="PF07261">
    <property type="entry name" value="DnaB_2"/>
    <property type="match status" value="1"/>
</dbReference>
<feature type="region of interest" description="Disordered" evidence="2">
    <location>
        <begin position="378"/>
        <end position="450"/>
    </location>
</feature>
<keyword evidence="6" id="KW-1185">Reference proteome</keyword>
<protein>
    <submittedName>
        <fullName evidence="5">DnaD domain protein</fullName>
    </submittedName>
</protein>
<evidence type="ECO:0000313" key="5">
    <source>
        <dbReference type="EMBL" id="GAA0429410.1"/>
    </source>
</evidence>
<dbReference type="InterPro" id="IPR058660">
    <property type="entry name" value="WHD_DnaB"/>
</dbReference>
<feature type="compositionally biased region" description="Polar residues" evidence="2">
    <location>
        <begin position="416"/>
        <end position="426"/>
    </location>
</feature>
<name>A0ABN0Z1Y7_9BACI</name>
<dbReference type="RefSeq" id="WP_343750603.1">
    <property type="nucleotide sequence ID" value="NZ_BAAADM010000005.1"/>
</dbReference>
<dbReference type="Proteomes" id="UP001501459">
    <property type="component" value="Unassembled WGS sequence"/>
</dbReference>